<evidence type="ECO:0000313" key="11">
    <source>
        <dbReference type="EMBL" id="HHL43915.1"/>
    </source>
</evidence>
<dbReference type="InterPro" id="IPR046826">
    <property type="entry name" value="PDH_N"/>
</dbReference>
<name>A0A7C5M4H2_9PROT</name>
<dbReference type="SUPFAM" id="SSF51735">
    <property type="entry name" value="NAD(P)-binding Rossmann-fold domains"/>
    <property type="match status" value="1"/>
</dbReference>
<accession>A0A7C5M4H2</accession>
<dbReference type="SUPFAM" id="SSF48179">
    <property type="entry name" value="6-phosphogluconate dehydrogenase C-terminal domain-like"/>
    <property type="match status" value="1"/>
</dbReference>
<dbReference type="EMBL" id="DRMJ01000518">
    <property type="protein sequence ID" value="HHL43915.1"/>
    <property type="molecule type" value="Genomic_DNA"/>
</dbReference>
<keyword evidence="7" id="KW-0520">NAD</keyword>
<dbReference type="InterPro" id="IPR046825">
    <property type="entry name" value="PDH_C"/>
</dbReference>
<dbReference type="InterPro" id="IPR050812">
    <property type="entry name" value="Preph/Arog_dehydrog"/>
</dbReference>
<evidence type="ECO:0000256" key="1">
    <source>
        <dbReference type="ARBA" id="ARBA00005067"/>
    </source>
</evidence>
<dbReference type="InterPro" id="IPR003099">
    <property type="entry name" value="Prephen_DH"/>
</dbReference>
<evidence type="ECO:0000259" key="10">
    <source>
        <dbReference type="PROSITE" id="PS51176"/>
    </source>
</evidence>
<evidence type="ECO:0000256" key="9">
    <source>
        <dbReference type="ARBA" id="ARBA00049260"/>
    </source>
</evidence>
<organism evidence="11">
    <name type="scientific">Hellea balneolensis</name>
    <dbReference type="NCBI Taxonomy" id="287478"/>
    <lineage>
        <taxon>Bacteria</taxon>
        <taxon>Pseudomonadati</taxon>
        <taxon>Pseudomonadota</taxon>
        <taxon>Alphaproteobacteria</taxon>
        <taxon>Maricaulales</taxon>
        <taxon>Robiginitomaculaceae</taxon>
        <taxon>Hellea</taxon>
    </lineage>
</organism>
<reference evidence="11" key="1">
    <citation type="journal article" date="2020" name="mSystems">
        <title>Genome- and Community-Level Interaction Insights into Carbon Utilization and Element Cycling Functions of Hydrothermarchaeota in Hydrothermal Sediment.</title>
        <authorList>
            <person name="Zhou Z."/>
            <person name="Liu Y."/>
            <person name="Xu W."/>
            <person name="Pan J."/>
            <person name="Luo Z.H."/>
            <person name="Li M."/>
        </authorList>
    </citation>
    <scope>NUCLEOTIDE SEQUENCE [LARGE SCALE GENOMIC DNA]</scope>
    <source>
        <strain evidence="11">HyVt-485</strain>
    </source>
</reference>
<dbReference type="Gene3D" id="1.10.3660.10">
    <property type="entry name" value="6-phosphogluconate dehydrogenase C-terminal like domain"/>
    <property type="match status" value="1"/>
</dbReference>
<comment type="pathway">
    <text evidence="1">Amino-acid biosynthesis; L-tyrosine biosynthesis; (4-hydroxyphenyl)pyruvate from prephenate (NAD(+) route): step 1/1.</text>
</comment>
<evidence type="ECO:0000256" key="6">
    <source>
        <dbReference type="ARBA" id="ARBA00023002"/>
    </source>
</evidence>
<evidence type="ECO:0000256" key="7">
    <source>
        <dbReference type="ARBA" id="ARBA00023027"/>
    </source>
</evidence>
<evidence type="ECO:0000256" key="3">
    <source>
        <dbReference type="ARBA" id="ARBA00012068"/>
    </source>
</evidence>
<dbReference type="GO" id="GO:0070403">
    <property type="term" value="F:NAD+ binding"/>
    <property type="evidence" value="ECO:0007669"/>
    <property type="project" value="InterPro"/>
</dbReference>
<dbReference type="InterPro" id="IPR036291">
    <property type="entry name" value="NAD(P)-bd_dom_sf"/>
</dbReference>
<dbReference type="FunFam" id="3.40.50.720:FF:000208">
    <property type="entry name" value="Prephenate dehydrogenase"/>
    <property type="match status" value="1"/>
</dbReference>
<evidence type="ECO:0000256" key="8">
    <source>
        <dbReference type="ARBA" id="ARBA00023141"/>
    </source>
</evidence>
<evidence type="ECO:0000256" key="4">
    <source>
        <dbReference type="ARBA" id="ARBA00022498"/>
    </source>
</evidence>
<feature type="domain" description="Prephenate/arogenate dehydrogenase" evidence="10">
    <location>
        <begin position="7"/>
        <end position="295"/>
    </location>
</feature>
<dbReference type="NCBIfam" id="NF005694">
    <property type="entry name" value="PRK07502.1"/>
    <property type="match status" value="1"/>
</dbReference>
<sequence length="306" mass="33426">MMTKIFKHILIIGGGLIGSSIARACREKCPDMTISMFDSSEGVRDTLQVLAIADKVVQNSQEVSAQADLVILAVPPASMVDAFMPIQGHLKPGAVVSDVGSVKSSIVKNLTPLMPDSVEFIGGHPIAGTEKNGPRAGFASLFEDRWCILTPESVNSVNTESLCEFWQALGSKVEFMDAARHDLVLATTSHLPHLIAFALVGTAMDMETVTRNEVVKYSAGGFRDFTRIAASDPVMWRDVFLENKDSVLEVLGRYIEDLTALKRSIRWGEGDALLEQFAKTRDIRRRILDAGEDSNVVNFGRDGINE</sequence>
<comment type="caution">
    <text evidence="11">The sequence shown here is derived from an EMBL/GenBank/DDBJ whole genome shotgun (WGS) entry which is preliminary data.</text>
</comment>
<dbReference type="FunFam" id="1.10.3660.10:FF:000003">
    <property type="entry name" value="Prephenate dehydrogenase"/>
    <property type="match status" value="1"/>
</dbReference>
<dbReference type="PANTHER" id="PTHR21363:SF0">
    <property type="entry name" value="PREPHENATE DEHYDROGENASE [NADP(+)]"/>
    <property type="match status" value="1"/>
</dbReference>
<dbReference type="PROSITE" id="PS51176">
    <property type="entry name" value="PDH_ADH"/>
    <property type="match status" value="1"/>
</dbReference>
<keyword evidence="8" id="KW-0057">Aromatic amino acid biosynthesis</keyword>
<dbReference type="Gene3D" id="3.40.50.720">
    <property type="entry name" value="NAD(P)-binding Rossmann-like Domain"/>
    <property type="match status" value="1"/>
</dbReference>
<gene>
    <name evidence="11" type="ORF">ENJ42_09865</name>
</gene>
<proteinExistence type="inferred from homology"/>
<dbReference type="InterPro" id="IPR008927">
    <property type="entry name" value="6-PGluconate_DH-like_C_sf"/>
</dbReference>
<evidence type="ECO:0000256" key="2">
    <source>
        <dbReference type="ARBA" id="ARBA00007964"/>
    </source>
</evidence>
<dbReference type="AlphaFoldDB" id="A0A7C5M4H2"/>
<protein>
    <recommendedName>
        <fullName evidence="3">prephenate dehydrogenase</fullName>
        <ecNumber evidence="3">1.3.1.12</ecNumber>
    </recommendedName>
</protein>
<evidence type="ECO:0000256" key="5">
    <source>
        <dbReference type="ARBA" id="ARBA00022605"/>
    </source>
</evidence>
<dbReference type="GO" id="GO:0008977">
    <property type="term" value="F:prephenate dehydrogenase (NAD+) activity"/>
    <property type="evidence" value="ECO:0007669"/>
    <property type="project" value="UniProtKB-EC"/>
</dbReference>
<dbReference type="GO" id="GO:0004665">
    <property type="term" value="F:prephenate dehydrogenase (NADP+) activity"/>
    <property type="evidence" value="ECO:0007669"/>
    <property type="project" value="InterPro"/>
</dbReference>
<dbReference type="PANTHER" id="PTHR21363">
    <property type="entry name" value="PREPHENATE DEHYDROGENASE"/>
    <property type="match status" value="1"/>
</dbReference>
<comment type="similarity">
    <text evidence="2">Belongs to the prephenate/arogenate dehydrogenase family.</text>
</comment>
<comment type="catalytic activity">
    <reaction evidence="9">
        <text>prephenate + NAD(+) = 3-(4-hydroxyphenyl)pyruvate + CO2 + NADH</text>
        <dbReference type="Rhea" id="RHEA:13869"/>
        <dbReference type="ChEBI" id="CHEBI:16526"/>
        <dbReference type="ChEBI" id="CHEBI:29934"/>
        <dbReference type="ChEBI" id="CHEBI:36242"/>
        <dbReference type="ChEBI" id="CHEBI:57540"/>
        <dbReference type="ChEBI" id="CHEBI:57945"/>
        <dbReference type="EC" id="1.3.1.12"/>
    </reaction>
</comment>
<dbReference type="Pfam" id="PF02153">
    <property type="entry name" value="PDH_N"/>
    <property type="match status" value="1"/>
</dbReference>
<dbReference type="Pfam" id="PF20463">
    <property type="entry name" value="PDH_C"/>
    <property type="match status" value="1"/>
</dbReference>
<keyword evidence="4" id="KW-0827">Tyrosine biosynthesis</keyword>
<keyword evidence="5" id="KW-0028">Amino-acid biosynthesis</keyword>
<dbReference type="Proteomes" id="UP000885830">
    <property type="component" value="Unassembled WGS sequence"/>
</dbReference>
<keyword evidence="6" id="KW-0560">Oxidoreductase</keyword>
<dbReference type="EC" id="1.3.1.12" evidence="3"/>
<dbReference type="GO" id="GO:0006571">
    <property type="term" value="P:tyrosine biosynthetic process"/>
    <property type="evidence" value="ECO:0007669"/>
    <property type="project" value="UniProtKB-KW"/>
</dbReference>